<dbReference type="PROSITE" id="PS01124">
    <property type="entry name" value="HTH_ARAC_FAMILY_2"/>
    <property type="match status" value="1"/>
</dbReference>
<dbReference type="InterPro" id="IPR046532">
    <property type="entry name" value="DUF6597"/>
</dbReference>
<evidence type="ECO:0000313" key="3">
    <source>
        <dbReference type="Proteomes" id="UP000676386"/>
    </source>
</evidence>
<proteinExistence type="predicted"/>
<evidence type="ECO:0000259" key="1">
    <source>
        <dbReference type="PROSITE" id="PS01124"/>
    </source>
</evidence>
<dbReference type="Pfam" id="PF20240">
    <property type="entry name" value="DUF6597"/>
    <property type="match status" value="1"/>
</dbReference>
<dbReference type="Proteomes" id="UP000676386">
    <property type="component" value="Unassembled WGS sequence"/>
</dbReference>
<keyword evidence="3" id="KW-1185">Reference proteome</keyword>
<accession>A0ABS5J900</accession>
<protein>
    <submittedName>
        <fullName evidence="2">AraC family transcriptional regulator</fullName>
    </submittedName>
</protein>
<dbReference type="InterPro" id="IPR018060">
    <property type="entry name" value="HTH_AraC"/>
</dbReference>
<feature type="domain" description="HTH araC/xylS-type" evidence="1">
    <location>
        <begin position="159"/>
        <end position="260"/>
    </location>
</feature>
<gene>
    <name evidence="2" type="ORF">KE626_29635</name>
</gene>
<name>A0ABS5J900_9BACT</name>
<evidence type="ECO:0000313" key="2">
    <source>
        <dbReference type="EMBL" id="MBS0031528.1"/>
    </source>
</evidence>
<comment type="caution">
    <text evidence="2">The sequence shown here is derived from an EMBL/GenBank/DDBJ whole genome shotgun (WGS) entry which is preliminary data.</text>
</comment>
<reference evidence="2 3" key="1">
    <citation type="submission" date="2021-04" db="EMBL/GenBank/DDBJ databases">
        <title>Chitinophaga sp. nov., isolated from the rhizosphere soil.</title>
        <authorList>
            <person name="He S."/>
        </authorList>
    </citation>
    <scope>NUCLEOTIDE SEQUENCE [LARGE SCALE GENOMIC DNA]</scope>
    <source>
        <strain evidence="2 3">2R12</strain>
    </source>
</reference>
<dbReference type="Gene3D" id="1.10.10.60">
    <property type="entry name" value="Homeodomain-like"/>
    <property type="match status" value="1"/>
</dbReference>
<sequence length="280" mass="31444">MNFHIHHPADALRPFVKQYYFWEDNTRGIIQLPQNLFALGDQYMVFILEGKAEIKPVNHKAFTLPAASVLGHLTCACQLQVQGPVKVAVVQLNAYGCHRLLGLDAASFTNYYRNLASIEPPVWNELITALQHITAPKEVEILLDNVCLQALDARNGNLKMVDDMVDYMLIMQGNVEVQELSGRYGLSRPTLERLFSKIVGIPPQLYARMIRYKTALSALRQLNLPEWQTPVATTAYYNQAMFINDYLLFNHETPSYFSPATAATIAHLPVTGSHQVAVAS</sequence>
<dbReference type="RefSeq" id="WP_211976688.1">
    <property type="nucleotide sequence ID" value="NZ_CBFHAM010000089.1"/>
</dbReference>
<dbReference type="EMBL" id="JAGTXB010000023">
    <property type="protein sequence ID" value="MBS0031528.1"/>
    <property type="molecule type" value="Genomic_DNA"/>
</dbReference>
<organism evidence="2 3">
    <name type="scientific">Chitinophaga hostae</name>
    <dbReference type="NCBI Taxonomy" id="2831022"/>
    <lineage>
        <taxon>Bacteria</taxon>
        <taxon>Pseudomonadati</taxon>
        <taxon>Bacteroidota</taxon>
        <taxon>Chitinophagia</taxon>
        <taxon>Chitinophagales</taxon>
        <taxon>Chitinophagaceae</taxon>
        <taxon>Chitinophaga</taxon>
    </lineage>
</organism>